<keyword evidence="4" id="KW-0378">Hydrolase</keyword>
<dbReference type="STRING" id="43304.GCA_001403655_04184"/>
<evidence type="ECO:0000313" key="4">
    <source>
        <dbReference type="EMBL" id="OBB32269.1"/>
    </source>
</evidence>
<sequence length="601" mass="65401">MTGRIYEPHVLREYALLADGHRGALIGPSGDVCWMCAPGWDDDAVFASLIGGRSVFAITPTEQFVWGGHYEEGSLIWRSRWVTRDSIIECREALAFPGDARRAVLLRRLTAVRGDAHAEAVFSPAARFGQRAMTHLVRDHEDRWHAMVGQLQMRLSGLPRATVSRDHGLALNARLHVPEGECVDIVAELSAPGPVGPPADPDVLWRRTETHWRTEVPNLSTSIAPRDARHSYAVLRGMTAPGSGTVAAATMSLPERADAGRNYDYRYVWIRDQCYVGQAAAVDAAHPLLDDAVGFVARRLLADGAELKPVYTINGGPVPDERSLRLPGYPGGSDVLGNRAHNQFQLDIFGEALLLFAASARHGHIDGPILRAVSAAIAAIGSRWHEPDAGIWEIETQRWAHSRLACVAGLRAVAPYVRGSEADSAESLADVILASCVDCQHPSGRWQRAPDDPRVDAALLIAAIRGAIPVDDPRSVGTLSAITSELTDDGFVYRFRHDDRPLADTEGAFVLCGFWTAVAHHQLGNAVTAGRYFERNRAACGPPALLCEEYDVAEHQLRGNIPQAFAHAQLLESSLRLADGPAIHRKESPCPPDHLDRLAPS</sequence>
<reference evidence="5" key="1">
    <citation type="submission" date="2016-06" db="EMBL/GenBank/DDBJ databases">
        <authorList>
            <person name="Sutton G."/>
            <person name="Brinkac L."/>
            <person name="Sanka R."/>
            <person name="Adams M."/>
            <person name="Lau E."/>
            <person name="Mehaffy C."/>
            <person name="Tameris M."/>
            <person name="Hatherill M."/>
            <person name="Hanekom W."/>
            <person name="Mahomed H."/>
            <person name="Mcshane H."/>
        </authorList>
    </citation>
    <scope>NUCLEOTIDE SEQUENCE [LARGE SCALE GENOMIC DNA]</scope>
    <source>
        <strain evidence="5">852002-51209_SCH5440388</strain>
    </source>
</reference>
<evidence type="ECO:0000256" key="1">
    <source>
        <dbReference type="SAM" id="MobiDB-lite"/>
    </source>
</evidence>
<dbReference type="AlphaFoldDB" id="A0A1A0REX9"/>
<dbReference type="GO" id="GO:0015927">
    <property type="term" value="F:trehalase activity"/>
    <property type="evidence" value="ECO:0007669"/>
    <property type="project" value="TreeGrafter"/>
</dbReference>
<feature type="domain" description="Trehalase-like N-terminal" evidence="3">
    <location>
        <begin position="13"/>
        <end position="138"/>
    </location>
</feature>
<dbReference type="Pfam" id="PF00723">
    <property type="entry name" value="Glyco_hydro_15"/>
    <property type="match status" value="1"/>
</dbReference>
<protein>
    <submittedName>
        <fullName evidence="4">Glycoside hydrolase</fullName>
    </submittedName>
</protein>
<dbReference type="PANTHER" id="PTHR31616">
    <property type="entry name" value="TREHALASE"/>
    <property type="match status" value="1"/>
</dbReference>
<gene>
    <name evidence="4" type="ORF">A5792_00690</name>
</gene>
<dbReference type="EMBL" id="LZSO01000012">
    <property type="protein sequence ID" value="OBB32269.1"/>
    <property type="molecule type" value="Genomic_DNA"/>
</dbReference>
<dbReference type="PANTHER" id="PTHR31616:SF10">
    <property type="entry name" value="TREHALASE"/>
    <property type="match status" value="1"/>
</dbReference>
<dbReference type="InterPro" id="IPR045582">
    <property type="entry name" value="Trehalase-like_N"/>
</dbReference>
<dbReference type="GO" id="GO:0005993">
    <property type="term" value="P:trehalose catabolic process"/>
    <property type="evidence" value="ECO:0007669"/>
    <property type="project" value="TreeGrafter"/>
</dbReference>
<dbReference type="Pfam" id="PF19291">
    <property type="entry name" value="TREH_N"/>
    <property type="match status" value="1"/>
</dbReference>
<dbReference type="InterPro" id="IPR011613">
    <property type="entry name" value="GH15-like"/>
</dbReference>
<evidence type="ECO:0000259" key="2">
    <source>
        <dbReference type="Pfam" id="PF00723"/>
    </source>
</evidence>
<evidence type="ECO:0000259" key="3">
    <source>
        <dbReference type="Pfam" id="PF19291"/>
    </source>
</evidence>
<dbReference type="InterPro" id="IPR012341">
    <property type="entry name" value="6hp_glycosidase-like_sf"/>
</dbReference>
<feature type="region of interest" description="Disordered" evidence="1">
    <location>
        <begin position="582"/>
        <end position="601"/>
    </location>
</feature>
<organism evidence="4 5">
    <name type="scientific">Mycolicibacterium peregrinum</name>
    <name type="common">Mycobacterium peregrinum</name>
    <dbReference type="NCBI Taxonomy" id="43304"/>
    <lineage>
        <taxon>Bacteria</taxon>
        <taxon>Bacillati</taxon>
        <taxon>Actinomycetota</taxon>
        <taxon>Actinomycetes</taxon>
        <taxon>Mycobacteriales</taxon>
        <taxon>Mycobacteriaceae</taxon>
        <taxon>Mycolicibacterium</taxon>
    </lineage>
</organism>
<feature type="domain" description="GH15-like" evidence="2">
    <location>
        <begin position="240"/>
        <end position="517"/>
    </location>
</feature>
<name>A0A1A0REX9_MYCPR</name>
<proteinExistence type="predicted"/>
<dbReference type="Gene3D" id="1.50.10.10">
    <property type="match status" value="1"/>
</dbReference>
<evidence type="ECO:0000313" key="5">
    <source>
        <dbReference type="Proteomes" id="UP000093902"/>
    </source>
</evidence>
<dbReference type="RefSeq" id="WP_064930559.1">
    <property type="nucleotide sequence ID" value="NZ_LZSO01000012.1"/>
</dbReference>
<dbReference type="Proteomes" id="UP000093902">
    <property type="component" value="Unassembled WGS sequence"/>
</dbReference>
<dbReference type="SUPFAM" id="SSF48208">
    <property type="entry name" value="Six-hairpin glycosidases"/>
    <property type="match status" value="1"/>
</dbReference>
<dbReference type="InterPro" id="IPR008928">
    <property type="entry name" value="6-hairpin_glycosidase_sf"/>
</dbReference>
<accession>A0A1A0REX9</accession>
<dbReference type="OrthoDB" id="3902805at2"/>
<comment type="caution">
    <text evidence="4">The sequence shown here is derived from an EMBL/GenBank/DDBJ whole genome shotgun (WGS) entry which is preliminary data.</text>
</comment>